<organism evidence="2 3">
    <name type="scientific">Lates japonicus</name>
    <name type="common">Japanese lates</name>
    <dbReference type="NCBI Taxonomy" id="270547"/>
    <lineage>
        <taxon>Eukaryota</taxon>
        <taxon>Metazoa</taxon>
        <taxon>Chordata</taxon>
        <taxon>Craniata</taxon>
        <taxon>Vertebrata</taxon>
        <taxon>Euteleostomi</taxon>
        <taxon>Actinopterygii</taxon>
        <taxon>Neopterygii</taxon>
        <taxon>Teleostei</taxon>
        <taxon>Neoteleostei</taxon>
        <taxon>Acanthomorphata</taxon>
        <taxon>Carangaria</taxon>
        <taxon>Carangaria incertae sedis</taxon>
        <taxon>Centropomidae</taxon>
        <taxon>Lates</taxon>
    </lineage>
</organism>
<evidence type="ECO:0000256" key="1">
    <source>
        <dbReference type="SAM" id="MobiDB-lite"/>
    </source>
</evidence>
<protein>
    <submittedName>
        <fullName evidence="2">Ankyrin-3-like isoform X1</fullName>
    </submittedName>
</protein>
<reference evidence="2" key="1">
    <citation type="submission" date="2022-08" db="EMBL/GenBank/DDBJ databases">
        <title>Genome sequencing of akame (Lates japonicus).</title>
        <authorList>
            <person name="Hashiguchi Y."/>
            <person name="Takahashi H."/>
        </authorList>
    </citation>
    <scope>NUCLEOTIDE SEQUENCE</scope>
    <source>
        <strain evidence="2">Kochi</strain>
    </source>
</reference>
<name>A0AAD3MYB1_LATJO</name>
<evidence type="ECO:0000313" key="3">
    <source>
        <dbReference type="Proteomes" id="UP001279410"/>
    </source>
</evidence>
<dbReference type="AlphaFoldDB" id="A0AAD3MYB1"/>
<evidence type="ECO:0000313" key="2">
    <source>
        <dbReference type="EMBL" id="GLD64002.1"/>
    </source>
</evidence>
<proteinExistence type="predicted"/>
<keyword evidence="3" id="KW-1185">Reference proteome</keyword>
<comment type="caution">
    <text evidence="2">The sequence shown here is derived from an EMBL/GenBank/DDBJ whole genome shotgun (WGS) entry which is preliminary data.</text>
</comment>
<accession>A0AAD3MYB1</accession>
<sequence>MAHAASQLKKNRGEVDVNAIEDEKEKRRKSRRATSREQKRKVTDEGLAGWLVGWLGWWLHLLRSASIIGA</sequence>
<feature type="region of interest" description="Disordered" evidence="1">
    <location>
        <begin position="1"/>
        <end position="42"/>
    </location>
</feature>
<dbReference type="EMBL" id="BRZM01000065">
    <property type="protein sequence ID" value="GLD64002.1"/>
    <property type="molecule type" value="Genomic_DNA"/>
</dbReference>
<dbReference type="Proteomes" id="UP001279410">
    <property type="component" value="Unassembled WGS sequence"/>
</dbReference>
<gene>
    <name evidence="2" type="ORF">AKAME5_001556800</name>
</gene>
<feature type="compositionally biased region" description="Basic and acidic residues" evidence="1">
    <location>
        <begin position="11"/>
        <end position="25"/>
    </location>
</feature>